<dbReference type="InterPro" id="IPR032816">
    <property type="entry name" value="VTT_dom"/>
</dbReference>
<evidence type="ECO:0000256" key="5">
    <source>
        <dbReference type="ARBA" id="ARBA00022989"/>
    </source>
</evidence>
<keyword evidence="5 7" id="KW-1133">Transmembrane helix</keyword>
<evidence type="ECO:0000256" key="7">
    <source>
        <dbReference type="SAM" id="Phobius"/>
    </source>
</evidence>
<keyword evidence="3" id="KW-1003">Cell membrane</keyword>
<evidence type="ECO:0000256" key="3">
    <source>
        <dbReference type="ARBA" id="ARBA00022475"/>
    </source>
</evidence>
<organism evidence="9 10">
    <name type="scientific">Amycolatopsis albispora</name>
    <dbReference type="NCBI Taxonomy" id="1804986"/>
    <lineage>
        <taxon>Bacteria</taxon>
        <taxon>Bacillati</taxon>
        <taxon>Actinomycetota</taxon>
        <taxon>Actinomycetes</taxon>
        <taxon>Pseudonocardiales</taxon>
        <taxon>Pseudonocardiaceae</taxon>
        <taxon>Amycolatopsis</taxon>
    </lineage>
</organism>
<proteinExistence type="inferred from homology"/>
<reference evidence="9 10" key="1">
    <citation type="submission" date="2016-04" db="EMBL/GenBank/DDBJ databases">
        <title>Complete genome sequence and analysis of deep-sea sediment isolate, Amycolatopsis sp. WP1.</title>
        <authorList>
            <person name="Wang H."/>
            <person name="Chen S."/>
            <person name="Wu Q."/>
        </authorList>
    </citation>
    <scope>NUCLEOTIDE SEQUENCE [LARGE SCALE GENOMIC DNA]</scope>
    <source>
        <strain evidence="9 10">WP1</strain>
    </source>
</reference>
<protein>
    <recommendedName>
        <fullName evidence="8">VTT domain-containing protein</fullName>
    </recommendedName>
</protein>
<keyword evidence="10" id="KW-1185">Reference proteome</keyword>
<feature type="domain" description="VTT" evidence="8">
    <location>
        <begin position="39"/>
        <end position="163"/>
    </location>
</feature>
<evidence type="ECO:0000313" key="10">
    <source>
        <dbReference type="Proteomes" id="UP000250434"/>
    </source>
</evidence>
<accession>A0A344LEU3</accession>
<dbReference type="PANTHER" id="PTHR42709:SF6">
    <property type="entry name" value="UNDECAPRENYL PHOSPHATE TRANSPORTER A"/>
    <property type="match status" value="1"/>
</dbReference>
<evidence type="ECO:0000259" key="8">
    <source>
        <dbReference type="Pfam" id="PF09335"/>
    </source>
</evidence>
<evidence type="ECO:0000256" key="1">
    <source>
        <dbReference type="ARBA" id="ARBA00004651"/>
    </source>
</evidence>
<evidence type="ECO:0000256" key="6">
    <source>
        <dbReference type="ARBA" id="ARBA00023136"/>
    </source>
</evidence>
<dbReference type="InterPro" id="IPR051311">
    <property type="entry name" value="DedA_domain"/>
</dbReference>
<dbReference type="Pfam" id="PF09335">
    <property type="entry name" value="VTT_dom"/>
    <property type="match status" value="1"/>
</dbReference>
<comment type="subcellular location">
    <subcellularLocation>
        <location evidence="1">Cell membrane</location>
        <topology evidence="1">Multi-pass membrane protein</topology>
    </subcellularLocation>
</comment>
<dbReference type="Proteomes" id="UP000250434">
    <property type="component" value="Chromosome"/>
</dbReference>
<sequence length="209" mass="21981">MLDLLNSFAALVSGALGSPWLWVLVFFVSALDALLPFMPSETTVITVAVLLGQDAPSLVALAVLAAAGALAGDCLSHGIGRRAGPRAVARLQRGERGRRRYAWVRDKLARHGTTLIIAGRYLPGGRVAVGLATGSLRYPLRRFVALDALGASIWAGYSVLVGYLGGASFAGKPAMGLLVAFGIGLATVAVVEVTRRHYTRRDRGKVSQS</sequence>
<keyword evidence="4 7" id="KW-0812">Transmembrane</keyword>
<evidence type="ECO:0000313" key="9">
    <source>
        <dbReference type="EMBL" id="AXB46567.1"/>
    </source>
</evidence>
<dbReference type="EMBL" id="CP015163">
    <property type="protein sequence ID" value="AXB46567.1"/>
    <property type="molecule type" value="Genomic_DNA"/>
</dbReference>
<dbReference type="PANTHER" id="PTHR42709">
    <property type="entry name" value="ALKALINE PHOSPHATASE LIKE PROTEIN"/>
    <property type="match status" value="1"/>
</dbReference>
<keyword evidence="6 7" id="KW-0472">Membrane</keyword>
<dbReference type="AlphaFoldDB" id="A0A344LEU3"/>
<dbReference type="GO" id="GO:0005886">
    <property type="term" value="C:plasma membrane"/>
    <property type="evidence" value="ECO:0007669"/>
    <property type="project" value="UniProtKB-SubCell"/>
</dbReference>
<feature type="transmembrane region" description="Helical" evidence="7">
    <location>
        <begin position="58"/>
        <end position="76"/>
    </location>
</feature>
<dbReference type="OrthoDB" id="162303at2"/>
<name>A0A344LEU3_9PSEU</name>
<dbReference type="RefSeq" id="WP_113695627.1">
    <property type="nucleotide sequence ID" value="NZ_CP015163.1"/>
</dbReference>
<comment type="similarity">
    <text evidence="2">Belongs to the DedA family.</text>
</comment>
<gene>
    <name evidence="9" type="ORF">A4R43_32360</name>
</gene>
<evidence type="ECO:0000256" key="4">
    <source>
        <dbReference type="ARBA" id="ARBA00022692"/>
    </source>
</evidence>
<feature type="transmembrane region" description="Helical" evidence="7">
    <location>
        <begin position="175"/>
        <end position="193"/>
    </location>
</feature>
<dbReference type="KEGG" id="aab:A4R43_32360"/>
<evidence type="ECO:0000256" key="2">
    <source>
        <dbReference type="ARBA" id="ARBA00010792"/>
    </source>
</evidence>
<feature type="transmembrane region" description="Helical" evidence="7">
    <location>
        <begin position="143"/>
        <end position="163"/>
    </location>
</feature>